<feature type="transmembrane region" description="Helical" evidence="5">
    <location>
        <begin position="197"/>
        <end position="217"/>
    </location>
</feature>
<reference evidence="7" key="1">
    <citation type="submission" date="2011-12" db="EMBL/GenBank/DDBJ databases">
        <title>Complete sequence of Methanoregula formicicum SMSP.</title>
        <authorList>
            <person name="Lucas S."/>
            <person name="Han J."/>
            <person name="Lapidus A."/>
            <person name="Cheng J.-F."/>
            <person name="Goodwin L."/>
            <person name="Pitluck S."/>
            <person name="Peters L."/>
            <person name="Ovchinnikova G."/>
            <person name="Teshima H."/>
            <person name="Detter J.C."/>
            <person name="Han C."/>
            <person name="Tapia R."/>
            <person name="Land M."/>
            <person name="Hauser L."/>
            <person name="Kyrpides N."/>
            <person name="Ivanova N."/>
            <person name="Pagani I."/>
            <person name="Imachi H."/>
            <person name="Tamaki H."/>
            <person name="Sekiguchi Y."/>
            <person name="Kamagata Y."/>
            <person name="Cadillo-Quiroz H."/>
            <person name="Zinder S."/>
            <person name="Liu W.-T."/>
            <person name="Woyke T."/>
        </authorList>
    </citation>
    <scope>NUCLEOTIDE SEQUENCE [LARGE SCALE GENOMIC DNA]</scope>
    <source>
        <strain evidence="7">DSM 22288 / NBRC 105244 / SMSP</strain>
    </source>
</reference>
<dbReference type="SUPFAM" id="SSF51306">
    <property type="entry name" value="LexA/Signal peptidase"/>
    <property type="match status" value="1"/>
</dbReference>
<proteinExistence type="predicted"/>
<dbReference type="InterPro" id="IPR001733">
    <property type="entry name" value="Peptidase_S26B"/>
</dbReference>
<evidence type="ECO:0000313" key="7">
    <source>
        <dbReference type="Proteomes" id="UP000010824"/>
    </source>
</evidence>
<evidence type="ECO:0000256" key="1">
    <source>
        <dbReference type="ARBA" id="ARBA00004370"/>
    </source>
</evidence>
<dbReference type="InParanoid" id="L0H926"/>
<evidence type="ECO:0000256" key="4">
    <source>
        <dbReference type="ARBA" id="ARBA00023136"/>
    </source>
</evidence>
<keyword evidence="4 5" id="KW-0472">Membrane</keyword>
<dbReference type="OrthoDB" id="4822at2157"/>
<gene>
    <name evidence="6" type="ordered locus">Metfor_0138</name>
</gene>
<reference evidence="6 7" key="2">
    <citation type="journal article" date="2014" name="Genome Announc.">
        <title>Complete Genome Sequence of Methanoregula formicica SMSPT, a Mesophilic Hydrogenotrophic Methanogen Isolated from a Methanogenic Upflow Anaerobic Sludge Blanket Reactor.</title>
        <authorList>
            <person name="Yamamoto K."/>
            <person name="Tamaki H."/>
            <person name="Cadillo-Quiroz H."/>
            <person name="Imachi H."/>
            <person name="Kyrpides N."/>
            <person name="Woyke T."/>
            <person name="Goodwin L."/>
            <person name="Zinder S.H."/>
            <person name="Kamagata Y."/>
            <person name="Liu W.T."/>
        </authorList>
    </citation>
    <scope>NUCLEOTIDE SEQUENCE [LARGE SCALE GENOMIC DNA]</scope>
    <source>
        <strain evidence="7">DSM 22288 / NBRC 105244 / SMSP</strain>
    </source>
</reference>
<comment type="subcellular location">
    <subcellularLocation>
        <location evidence="1">Membrane</location>
    </subcellularLocation>
</comment>
<dbReference type="Gene3D" id="2.10.109.10">
    <property type="entry name" value="Umud Fragment, subunit A"/>
    <property type="match status" value="1"/>
</dbReference>
<dbReference type="eggNOG" id="arCOG01739">
    <property type="taxonomic scope" value="Archaea"/>
</dbReference>
<dbReference type="GO" id="GO:0006465">
    <property type="term" value="P:signal peptide processing"/>
    <property type="evidence" value="ECO:0007669"/>
    <property type="project" value="InterPro"/>
</dbReference>
<organism evidence="6 7">
    <name type="scientific">Methanoregula formicica (strain DSM 22288 / NBRC 105244 / SMSP)</name>
    <dbReference type="NCBI Taxonomy" id="593750"/>
    <lineage>
        <taxon>Archaea</taxon>
        <taxon>Methanobacteriati</taxon>
        <taxon>Methanobacteriota</taxon>
        <taxon>Stenosarchaea group</taxon>
        <taxon>Methanomicrobia</taxon>
        <taxon>Methanomicrobiales</taxon>
        <taxon>Methanoregulaceae</taxon>
        <taxon>Methanoregula</taxon>
    </lineage>
</organism>
<dbReference type="PANTHER" id="PTHR10806">
    <property type="entry name" value="SIGNAL PEPTIDASE COMPLEX CATALYTIC SUBUNIT SEC11"/>
    <property type="match status" value="1"/>
</dbReference>
<feature type="transmembrane region" description="Helical" evidence="5">
    <location>
        <begin position="31"/>
        <end position="55"/>
    </location>
</feature>
<dbReference type="GeneID" id="14308811"/>
<dbReference type="RefSeq" id="WP_015284186.1">
    <property type="nucleotide sequence ID" value="NC_019943.1"/>
</dbReference>
<dbReference type="AlphaFoldDB" id="L0H926"/>
<protein>
    <submittedName>
        <fullName evidence="6">Signal peptidase I</fullName>
    </submittedName>
</protein>
<dbReference type="Proteomes" id="UP000010824">
    <property type="component" value="Chromosome"/>
</dbReference>
<sequence>MADKDSPRDFRTLIAQFRTSEHWAVSLARDLLWVACVVGGIALALFLICGTWPAVVTIESGSMVPNMNIGDLVVVVQKDRYGELMSWEEGKAAGVPKFNSYGDVLIFRPNGNTVVHPIIHRAVAYVKAGTPITEIRGNQLVTNYTADHDGYITWGDHNPYPDQFSRYEAIGTPEPVKDEWIVGKALFTVPLVGYLPLHIWEVVIVVVIIMALHELWLRSREEKKEKGSGQKKRQGKRK</sequence>
<dbReference type="InterPro" id="IPR036286">
    <property type="entry name" value="LexA/Signal_pep-like_sf"/>
</dbReference>
<dbReference type="InterPro" id="IPR019533">
    <property type="entry name" value="Peptidase_S26"/>
</dbReference>
<dbReference type="EMBL" id="CP003167">
    <property type="protein sequence ID" value="AGB01222.1"/>
    <property type="molecule type" value="Genomic_DNA"/>
</dbReference>
<evidence type="ECO:0000256" key="2">
    <source>
        <dbReference type="ARBA" id="ARBA00022692"/>
    </source>
</evidence>
<evidence type="ECO:0000256" key="3">
    <source>
        <dbReference type="ARBA" id="ARBA00022989"/>
    </source>
</evidence>
<accession>L0H926</accession>
<dbReference type="STRING" id="593750.Metfor_0138"/>
<keyword evidence="3 5" id="KW-1133">Transmembrane helix</keyword>
<dbReference type="GO" id="GO:0016020">
    <property type="term" value="C:membrane"/>
    <property type="evidence" value="ECO:0007669"/>
    <property type="project" value="UniProtKB-SubCell"/>
</dbReference>
<dbReference type="KEGG" id="mfo:Metfor_0138"/>
<name>L0H926_METFS</name>
<keyword evidence="7" id="KW-1185">Reference proteome</keyword>
<dbReference type="CDD" id="cd06530">
    <property type="entry name" value="S26_SPase_I"/>
    <property type="match status" value="1"/>
</dbReference>
<keyword evidence="2 5" id="KW-0812">Transmembrane</keyword>
<dbReference type="PANTHER" id="PTHR10806:SF6">
    <property type="entry name" value="SIGNAL PEPTIDASE COMPLEX CATALYTIC SUBUNIT SEC11"/>
    <property type="match status" value="1"/>
</dbReference>
<dbReference type="HOGENOM" id="CLU_054902_1_1_2"/>
<evidence type="ECO:0000313" key="6">
    <source>
        <dbReference type="EMBL" id="AGB01222.1"/>
    </source>
</evidence>
<dbReference type="GO" id="GO:0004252">
    <property type="term" value="F:serine-type endopeptidase activity"/>
    <property type="evidence" value="ECO:0007669"/>
    <property type="project" value="InterPro"/>
</dbReference>
<evidence type="ECO:0000256" key="5">
    <source>
        <dbReference type="SAM" id="Phobius"/>
    </source>
</evidence>